<dbReference type="Pfam" id="PF00578">
    <property type="entry name" value="AhpC-TSA"/>
    <property type="match status" value="1"/>
</dbReference>
<sequence>MHRRPVAGRAVNRAVTRAVTRAACVVAALALALGGCAAADDGGTTADVVDQGYQSGDGSTTTWARADRLGPLEIRGTDYEGGTHDLAQWRGDVVLLNTWYAACPPCRAEAPDLADVATDYAEQGLHVLGINSRDAAGTAQAFQRQLGVPYPSLDDTSGSAVAALQGVVPVNAVPTTVLLDRDGRVAARVLGLVRPSTLRALVEDLLAEEAT</sequence>
<comment type="caution">
    <text evidence="8">The sequence shown here is derived from an EMBL/GenBank/DDBJ whole genome shotgun (WGS) entry which is preliminary data.</text>
</comment>
<feature type="signal peptide" evidence="6">
    <location>
        <begin position="1"/>
        <end position="39"/>
    </location>
</feature>
<dbReference type="Proteomes" id="UP000614741">
    <property type="component" value="Unassembled WGS sequence"/>
</dbReference>
<dbReference type="PANTHER" id="PTHR42852:SF6">
    <property type="entry name" value="THIOL:DISULFIDE INTERCHANGE PROTEIN DSBE"/>
    <property type="match status" value="1"/>
</dbReference>
<feature type="domain" description="Thioredoxin" evidence="7">
    <location>
        <begin position="63"/>
        <end position="207"/>
    </location>
</feature>
<protein>
    <submittedName>
        <fullName evidence="8">Thiol-disulfide isomerase</fullName>
    </submittedName>
</protein>
<accession>A0ABQ4DHR6</accession>
<dbReference type="InterPro" id="IPR013766">
    <property type="entry name" value="Thioredoxin_domain"/>
</dbReference>
<dbReference type="PROSITE" id="PS51352">
    <property type="entry name" value="THIOREDOXIN_2"/>
    <property type="match status" value="1"/>
</dbReference>
<evidence type="ECO:0000256" key="1">
    <source>
        <dbReference type="ARBA" id="ARBA00004196"/>
    </source>
</evidence>
<evidence type="ECO:0000256" key="2">
    <source>
        <dbReference type="ARBA" id="ARBA00022748"/>
    </source>
</evidence>
<keyword evidence="2" id="KW-0201">Cytochrome c-type biogenesis</keyword>
<comment type="subcellular location">
    <subcellularLocation>
        <location evidence="1">Cell envelope</location>
    </subcellularLocation>
</comment>
<evidence type="ECO:0000256" key="3">
    <source>
        <dbReference type="ARBA" id="ARBA00022968"/>
    </source>
</evidence>
<dbReference type="InterPro" id="IPR036249">
    <property type="entry name" value="Thioredoxin-like_sf"/>
</dbReference>
<keyword evidence="4" id="KW-1015">Disulfide bond</keyword>
<organism evidence="8 9">
    <name type="scientific">Cellulomonas phragmiteti</name>
    <dbReference type="NCBI Taxonomy" id="478780"/>
    <lineage>
        <taxon>Bacteria</taxon>
        <taxon>Bacillati</taxon>
        <taxon>Actinomycetota</taxon>
        <taxon>Actinomycetes</taxon>
        <taxon>Micrococcales</taxon>
        <taxon>Cellulomonadaceae</taxon>
        <taxon>Cellulomonas</taxon>
    </lineage>
</organism>
<feature type="chain" id="PRO_5045906644" evidence="6">
    <location>
        <begin position="40"/>
        <end position="211"/>
    </location>
</feature>
<dbReference type="GO" id="GO:0016853">
    <property type="term" value="F:isomerase activity"/>
    <property type="evidence" value="ECO:0007669"/>
    <property type="project" value="UniProtKB-KW"/>
</dbReference>
<dbReference type="SUPFAM" id="SSF52833">
    <property type="entry name" value="Thioredoxin-like"/>
    <property type="match status" value="1"/>
</dbReference>
<dbReference type="CDD" id="cd02966">
    <property type="entry name" value="TlpA_like_family"/>
    <property type="match status" value="1"/>
</dbReference>
<evidence type="ECO:0000256" key="4">
    <source>
        <dbReference type="ARBA" id="ARBA00023157"/>
    </source>
</evidence>
<dbReference type="PANTHER" id="PTHR42852">
    <property type="entry name" value="THIOL:DISULFIDE INTERCHANGE PROTEIN DSBE"/>
    <property type="match status" value="1"/>
</dbReference>
<evidence type="ECO:0000313" key="8">
    <source>
        <dbReference type="EMBL" id="GIG38896.1"/>
    </source>
</evidence>
<reference evidence="8 9" key="1">
    <citation type="submission" date="2021-01" db="EMBL/GenBank/DDBJ databases">
        <title>Whole genome shotgun sequence of Cellulomonas phragmiteti NBRC 110785.</title>
        <authorList>
            <person name="Komaki H."/>
            <person name="Tamura T."/>
        </authorList>
    </citation>
    <scope>NUCLEOTIDE SEQUENCE [LARGE SCALE GENOMIC DNA]</scope>
    <source>
        <strain evidence="8 9">NBRC 110785</strain>
    </source>
</reference>
<evidence type="ECO:0000313" key="9">
    <source>
        <dbReference type="Proteomes" id="UP000614741"/>
    </source>
</evidence>
<keyword evidence="3" id="KW-0812">Transmembrane</keyword>
<keyword evidence="9" id="KW-1185">Reference proteome</keyword>
<evidence type="ECO:0000259" key="7">
    <source>
        <dbReference type="PROSITE" id="PS51352"/>
    </source>
</evidence>
<dbReference type="Gene3D" id="3.40.30.10">
    <property type="entry name" value="Glutaredoxin"/>
    <property type="match status" value="1"/>
</dbReference>
<keyword evidence="6" id="KW-0732">Signal</keyword>
<name>A0ABQ4DHR6_9CELL</name>
<dbReference type="InterPro" id="IPR050553">
    <property type="entry name" value="Thioredoxin_ResA/DsbE_sf"/>
</dbReference>
<proteinExistence type="predicted"/>
<gene>
    <name evidence="8" type="ORF">Cph01nite_06580</name>
</gene>
<dbReference type="InterPro" id="IPR000866">
    <property type="entry name" value="AhpC/TSA"/>
</dbReference>
<keyword evidence="5" id="KW-0676">Redox-active center</keyword>
<keyword evidence="3" id="KW-0735">Signal-anchor</keyword>
<evidence type="ECO:0000256" key="6">
    <source>
        <dbReference type="SAM" id="SignalP"/>
    </source>
</evidence>
<keyword evidence="8" id="KW-0413">Isomerase</keyword>
<evidence type="ECO:0000256" key="5">
    <source>
        <dbReference type="ARBA" id="ARBA00023284"/>
    </source>
</evidence>
<dbReference type="EMBL" id="BONP01000003">
    <property type="protein sequence ID" value="GIG38896.1"/>
    <property type="molecule type" value="Genomic_DNA"/>
</dbReference>